<keyword evidence="15" id="KW-1185">Reference proteome</keyword>
<dbReference type="PANTHER" id="PTHR45436:SF5">
    <property type="entry name" value="SENSOR HISTIDINE KINASE TRCS"/>
    <property type="match status" value="1"/>
</dbReference>
<dbReference type="Gene3D" id="3.30.565.10">
    <property type="entry name" value="Histidine kinase-like ATPase, C-terminal domain"/>
    <property type="match status" value="1"/>
</dbReference>
<keyword evidence="7" id="KW-0418">Kinase</keyword>
<accession>A0A7X6KW23</accession>
<dbReference type="InterPro" id="IPR003660">
    <property type="entry name" value="HAMP_dom"/>
</dbReference>
<reference evidence="14 15" key="1">
    <citation type="submission" date="2020-04" db="EMBL/GenBank/DDBJ databases">
        <title>MicrobeNet Type strains.</title>
        <authorList>
            <person name="Nicholson A.C."/>
        </authorList>
    </citation>
    <scope>NUCLEOTIDE SEQUENCE [LARGE SCALE GENOMIC DNA]</scope>
    <source>
        <strain evidence="14 15">ATCC BAA-788</strain>
    </source>
</reference>
<organism evidence="14 15">
    <name type="scientific">Cellulomonas denverensis</name>
    <dbReference type="NCBI Taxonomy" id="264297"/>
    <lineage>
        <taxon>Bacteria</taxon>
        <taxon>Bacillati</taxon>
        <taxon>Actinomycetota</taxon>
        <taxon>Actinomycetes</taxon>
        <taxon>Micrococcales</taxon>
        <taxon>Cellulomonadaceae</taxon>
        <taxon>Cellulomonas</taxon>
    </lineage>
</organism>
<dbReference type="SMART" id="SM00387">
    <property type="entry name" value="HATPase_c"/>
    <property type="match status" value="1"/>
</dbReference>
<keyword evidence="9" id="KW-0902">Two-component regulatory system</keyword>
<evidence type="ECO:0000256" key="4">
    <source>
        <dbReference type="ARBA" id="ARBA00022553"/>
    </source>
</evidence>
<keyword evidence="8 11" id="KW-1133">Transmembrane helix</keyword>
<dbReference type="GO" id="GO:0000155">
    <property type="term" value="F:phosphorelay sensor kinase activity"/>
    <property type="evidence" value="ECO:0007669"/>
    <property type="project" value="InterPro"/>
</dbReference>
<evidence type="ECO:0000259" key="13">
    <source>
        <dbReference type="PROSITE" id="PS50885"/>
    </source>
</evidence>
<dbReference type="EC" id="2.7.13.3" evidence="3"/>
<dbReference type="InterPro" id="IPR003661">
    <property type="entry name" value="HisK_dim/P_dom"/>
</dbReference>
<evidence type="ECO:0000256" key="8">
    <source>
        <dbReference type="ARBA" id="ARBA00022989"/>
    </source>
</evidence>
<keyword evidence="4" id="KW-0597">Phosphoprotein</keyword>
<dbReference type="PROSITE" id="PS50885">
    <property type="entry name" value="HAMP"/>
    <property type="match status" value="1"/>
</dbReference>
<dbReference type="FunFam" id="1.10.287.130:FF:000001">
    <property type="entry name" value="Two-component sensor histidine kinase"/>
    <property type="match status" value="1"/>
</dbReference>
<feature type="transmembrane region" description="Helical" evidence="11">
    <location>
        <begin position="21"/>
        <end position="44"/>
    </location>
</feature>
<dbReference type="PROSITE" id="PS50109">
    <property type="entry name" value="HIS_KIN"/>
    <property type="match status" value="1"/>
</dbReference>
<evidence type="ECO:0000256" key="5">
    <source>
        <dbReference type="ARBA" id="ARBA00022679"/>
    </source>
</evidence>
<dbReference type="Pfam" id="PF02518">
    <property type="entry name" value="HATPase_c"/>
    <property type="match status" value="1"/>
</dbReference>
<keyword evidence="6 11" id="KW-0812">Transmembrane</keyword>
<evidence type="ECO:0000313" key="14">
    <source>
        <dbReference type="EMBL" id="NKY22895.1"/>
    </source>
</evidence>
<evidence type="ECO:0000256" key="3">
    <source>
        <dbReference type="ARBA" id="ARBA00012438"/>
    </source>
</evidence>
<dbReference type="CDD" id="cd06225">
    <property type="entry name" value="HAMP"/>
    <property type="match status" value="1"/>
</dbReference>
<dbReference type="InterPro" id="IPR005467">
    <property type="entry name" value="His_kinase_dom"/>
</dbReference>
<dbReference type="Pfam" id="PF00512">
    <property type="entry name" value="HisKA"/>
    <property type="match status" value="1"/>
</dbReference>
<dbReference type="InterPro" id="IPR036890">
    <property type="entry name" value="HATPase_C_sf"/>
</dbReference>
<dbReference type="InterPro" id="IPR050428">
    <property type="entry name" value="TCS_sensor_his_kinase"/>
</dbReference>
<evidence type="ECO:0000256" key="10">
    <source>
        <dbReference type="ARBA" id="ARBA00023136"/>
    </source>
</evidence>
<comment type="catalytic activity">
    <reaction evidence="1">
        <text>ATP + protein L-histidine = ADP + protein N-phospho-L-histidine.</text>
        <dbReference type="EC" id="2.7.13.3"/>
    </reaction>
</comment>
<keyword evidence="5" id="KW-0808">Transferase</keyword>
<dbReference type="Proteomes" id="UP000581206">
    <property type="component" value="Unassembled WGS sequence"/>
</dbReference>
<evidence type="ECO:0000256" key="2">
    <source>
        <dbReference type="ARBA" id="ARBA00004236"/>
    </source>
</evidence>
<evidence type="ECO:0000313" key="15">
    <source>
        <dbReference type="Proteomes" id="UP000581206"/>
    </source>
</evidence>
<dbReference type="SMART" id="SM00388">
    <property type="entry name" value="HisKA"/>
    <property type="match status" value="1"/>
</dbReference>
<feature type="domain" description="HAMP" evidence="13">
    <location>
        <begin position="204"/>
        <end position="257"/>
    </location>
</feature>
<dbReference type="CDD" id="cd00075">
    <property type="entry name" value="HATPase"/>
    <property type="match status" value="1"/>
</dbReference>
<dbReference type="PANTHER" id="PTHR45436">
    <property type="entry name" value="SENSOR HISTIDINE KINASE YKOH"/>
    <property type="match status" value="1"/>
</dbReference>
<dbReference type="SMART" id="SM00304">
    <property type="entry name" value="HAMP"/>
    <property type="match status" value="1"/>
</dbReference>
<dbReference type="GO" id="GO:0005886">
    <property type="term" value="C:plasma membrane"/>
    <property type="evidence" value="ECO:0007669"/>
    <property type="project" value="UniProtKB-SubCell"/>
</dbReference>
<dbReference type="EMBL" id="JAAXOX010000004">
    <property type="protein sequence ID" value="NKY22895.1"/>
    <property type="molecule type" value="Genomic_DNA"/>
</dbReference>
<dbReference type="CDD" id="cd00082">
    <property type="entry name" value="HisKA"/>
    <property type="match status" value="1"/>
</dbReference>
<keyword evidence="10 11" id="KW-0472">Membrane</keyword>
<proteinExistence type="predicted"/>
<dbReference type="SUPFAM" id="SSF158472">
    <property type="entry name" value="HAMP domain-like"/>
    <property type="match status" value="1"/>
</dbReference>
<evidence type="ECO:0000256" key="7">
    <source>
        <dbReference type="ARBA" id="ARBA00022777"/>
    </source>
</evidence>
<comment type="caution">
    <text evidence="14">The sequence shown here is derived from an EMBL/GenBank/DDBJ whole genome shotgun (WGS) entry which is preliminary data.</text>
</comment>
<evidence type="ECO:0000256" key="1">
    <source>
        <dbReference type="ARBA" id="ARBA00000085"/>
    </source>
</evidence>
<dbReference type="InterPro" id="IPR003594">
    <property type="entry name" value="HATPase_dom"/>
</dbReference>
<feature type="domain" description="Histidine kinase" evidence="12">
    <location>
        <begin position="272"/>
        <end position="498"/>
    </location>
</feature>
<dbReference type="Pfam" id="PF00672">
    <property type="entry name" value="HAMP"/>
    <property type="match status" value="1"/>
</dbReference>
<gene>
    <name evidence="14" type="ORF">HGA03_09485</name>
</gene>
<sequence>MRRGLERVRGVWRRTPLSVRLVGISTVLLAVGLAIAGTATTTLLQRYLIGQVDEELVSSAKSYASQTAAAYTRDGNLDGVAVGEWVQVDFALEAHILTSEGAIDPSPATTETFGDPVMPDLTFDNVERYLGQPFTIHSSRAGSAWRAVVVPVTSSHSGELIGWVTVARPMGEVQGIVRSAAVALWTSAAAIMIIGAVAGTWAVRRSLRPLREIEDTAATIAAGDLSRRVPSGPESTEVGRLAASLNGMLTQIEAAFDARTASEERMRRFVADASHELRTPLAAIRGYGELYRMGALTEKEQVDDTMRRIEQSATRMGGLVEDLLALARLDADRPGRTDPVDLAVLATDAAHDLRALDPTREVRVGPLVPGADDALPATVVRGDESRLRQVLANLVGNVARHTPTGSPAELLVGRVGDRVVLEVRDHGPGIPPEHAARVFERFYRIDASRTREATGTGGGAGLGMAIVAAIVDTHLGSVRIEPTPGGGTTVRVELPALDDTEQQVD</sequence>
<dbReference type="Gene3D" id="1.10.287.130">
    <property type="match status" value="1"/>
</dbReference>
<dbReference type="InterPro" id="IPR004358">
    <property type="entry name" value="Sig_transdc_His_kin-like_C"/>
</dbReference>
<dbReference type="SUPFAM" id="SSF55874">
    <property type="entry name" value="ATPase domain of HSP90 chaperone/DNA topoisomerase II/histidine kinase"/>
    <property type="match status" value="1"/>
</dbReference>
<evidence type="ECO:0000256" key="6">
    <source>
        <dbReference type="ARBA" id="ARBA00022692"/>
    </source>
</evidence>
<dbReference type="InterPro" id="IPR036097">
    <property type="entry name" value="HisK_dim/P_sf"/>
</dbReference>
<dbReference type="AlphaFoldDB" id="A0A7X6KW23"/>
<name>A0A7X6KW23_9CELL</name>
<dbReference type="PRINTS" id="PR00344">
    <property type="entry name" value="BCTRLSENSOR"/>
</dbReference>
<evidence type="ECO:0000259" key="12">
    <source>
        <dbReference type="PROSITE" id="PS50109"/>
    </source>
</evidence>
<comment type="subcellular location">
    <subcellularLocation>
        <location evidence="2">Cell membrane</location>
    </subcellularLocation>
</comment>
<evidence type="ECO:0000256" key="9">
    <source>
        <dbReference type="ARBA" id="ARBA00023012"/>
    </source>
</evidence>
<evidence type="ECO:0000256" key="11">
    <source>
        <dbReference type="SAM" id="Phobius"/>
    </source>
</evidence>
<dbReference type="Gene3D" id="6.10.340.10">
    <property type="match status" value="1"/>
</dbReference>
<dbReference type="SUPFAM" id="SSF47384">
    <property type="entry name" value="Homodimeric domain of signal transducing histidine kinase"/>
    <property type="match status" value="1"/>
</dbReference>
<protein>
    <recommendedName>
        <fullName evidence="3">histidine kinase</fullName>
        <ecNumber evidence="3">2.7.13.3</ecNumber>
    </recommendedName>
</protein>